<name>A0AAU8EFX4_9CAUD</name>
<sequence length="133" mass="16027">MKREWVKGFTHQFKNLFEEDGVVIYEEDVCEKMQDMFDTLPVRYKMDVVRVDAFDCDSYFFQLVGNNNKEEFLILAGHVEYLLKYDISIVKSYDEYNNICNFIGRLGIKHSREVETNFDNERIWVIGIDREWK</sequence>
<dbReference type="EMBL" id="PP883967">
    <property type="protein sequence ID" value="XCG97616.1"/>
    <property type="molecule type" value="Genomic_DNA"/>
</dbReference>
<evidence type="ECO:0000313" key="1">
    <source>
        <dbReference type="EMBL" id="XCG97616.1"/>
    </source>
</evidence>
<protein>
    <submittedName>
        <fullName evidence="1">Uncharacterized protein</fullName>
    </submittedName>
</protein>
<reference evidence="1" key="1">
    <citation type="submission" date="2024-06" db="EMBL/GenBank/DDBJ databases">
        <authorList>
            <person name="Sahani V.S."/>
            <person name="Rajnandini D.D."/>
            <person name="Zdgiebloski S.Z."/>
            <person name="Agrawal S.A."/>
        </authorList>
    </citation>
    <scope>NUCLEOTIDE SEQUENCE</scope>
</reference>
<gene>
    <name evidence="1" type="ORF">JABBERWOCK_223</name>
</gene>
<accession>A0AAU8EFX4</accession>
<organism evidence="1">
    <name type="scientific">Bacillus phage Jabberwock</name>
    <dbReference type="NCBI Taxonomy" id="3163548"/>
    <lineage>
        <taxon>Viruses</taxon>
        <taxon>Duplodnaviria</taxon>
        <taxon>Heunggongvirae</taxon>
        <taxon>Uroviricota</taxon>
        <taxon>Caudoviricetes</taxon>
    </lineage>
</organism>
<proteinExistence type="predicted"/>